<dbReference type="GO" id="GO:0009277">
    <property type="term" value="C:fungal-type cell wall"/>
    <property type="evidence" value="ECO:0007669"/>
    <property type="project" value="TreeGrafter"/>
</dbReference>
<name>A0A9P8DZF6_AURME</name>
<dbReference type="PANTHER" id="PTHR35523:SF1">
    <property type="entry name" value="CELL WALL PROTEIN SED1"/>
    <property type="match status" value="1"/>
</dbReference>
<dbReference type="GO" id="GO:0031505">
    <property type="term" value="P:fungal-type cell wall organization"/>
    <property type="evidence" value="ECO:0007669"/>
    <property type="project" value="InterPro"/>
</dbReference>
<dbReference type="Proteomes" id="UP000779574">
    <property type="component" value="Unassembled WGS sequence"/>
</dbReference>
<dbReference type="AlphaFoldDB" id="A0A9P8DZF6"/>
<organism evidence="2 3">
    <name type="scientific">Aureobasidium melanogenum</name>
    <name type="common">Aureobasidium pullulans var. melanogenum</name>
    <dbReference type="NCBI Taxonomy" id="46634"/>
    <lineage>
        <taxon>Eukaryota</taxon>
        <taxon>Fungi</taxon>
        <taxon>Dikarya</taxon>
        <taxon>Ascomycota</taxon>
        <taxon>Pezizomycotina</taxon>
        <taxon>Dothideomycetes</taxon>
        <taxon>Dothideomycetidae</taxon>
        <taxon>Dothideales</taxon>
        <taxon>Saccotheciaceae</taxon>
        <taxon>Aureobasidium</taxon>
    </lineage>
</organism>
<gene>
    <name evidence="2" type="ORF">KCU76_g17921</name>
</gene>
<protein>
    <recommendedName>
        <fullName evidence="4">Clock-controlled protein 6</fullName>
    </recommendedName>
</protein>
<feature type="chain" id="PRO_5040439848" description="Clock-controlled protein 6" evidence="1">
    <location>
        <begin position="16"/>
        <end position="132"/>
    </location>
</feature>
<dbReference type="OrthoDB" id="4094614at2759"/>
<comment type="caution">
    <text evidence="2">The sequence shown here is derived from an EMBL/GenBank/DDBJ whole genome shotgun (WGS) entry which is preliminary data.</text>
</comment>
<dbReference type="GO" id="GO:0005199">
    <property type="term" value="F:structural constituent of cell wall"/>
    <property type="evidence" value="ECO:0007669"/>
    <property type="project" value="InterPro"/>
</dbReference>
<dbReference type="InterPro" id="IPR038843">
    <property type="entry name" value="Sed1/Spi1"/>
</dbReference>
<evidence type="ECO:0000256" key="1">
    <source>
        <dbReference type="SAM" id="SignalP"/>
    </source>
</evidence>
<reference evidence="2" key="1">
    <citation type="journal article" date="2021" name="J Fungi (Basel)">
        <title>Virulence traits and population genomics of the black yeast Aureobasidium melanogenum.</title>
        <authorList>
            <person name="Cernosa A."/>
            <person name="Sun X."/>
            <person name="Gostincar C."/>
            <person name="Fang C."/>
            <person name="Gunde-Cimerman N."/>
            <person name="Song Z."/>
        </authorList>
    </citation>
    <scope>NUCLEOTIDE SEQUENCE</scope>
    <source>
        <strain evidence="2">EXF-9911</strain>
    </source>
</reference>
<dbReference type="EMBL" id="JAHFXF010001486">
    <property type="protein sequence ID" value="KAG9666680.1"/>
    <property type="molecule type" value="Genomic_DNA"/>
</dbReference>
<feature type="signal peptide" evidence="1">
    <location>
        <begin position="1"/>
        <end position="15"/>
    </location>
</feature>
<evidence type="ECO:0000313" key="3">
    <source>
        <dbReference type="Proteomes" id="UP000779574"/>
    </source>
</evidence>
<proteinExistence type="predicted"/>
<evidence type="ECO:0008006" key="4">
    <source>
        <dbReference type="Google" id="ProtNLM"/>
    </source>
</evidence>
<reference evidence="2" key="2">
    <citation type="submission" date="2021-08" db="EMBL/GenBank/DDBJ databases">
        <authorList>
            <person name="Gostincar C."/>
            <person name="Sun X."/>
            <person name="Song Z."/>
            <person name="Gunde-Cimerman N."/>
        </authorList>
    </citation>
    <scope>NUCLEOTIDE SEQUENCE</scope>
    <source>
        <strain evidence="2">EXF-9911</strain>
    </source>
</reference>
<keyword evidence="1" id="KW-0732">Signal</keyword>
<dbReference type="PANTHER" id="PTHR35523">
    <property type="entry name" value="CELL WALL PROTEIN SED1"/>
    <property type="match status" value="1"/>
</dbReference>
<accession>A0A9P8DZF6</accession>
<sequence>MKSFGVLALAASASAAYINGTAPANGTVYTTEVVTAYTTVCPAATSGAYVTTINSKAYTISSATTITVTDCPCTLVKPMATSMAASMTPSMASSAAKNGTASATKPAVYTGAANHVAAGYGLAALGAAVVLL</sequence>
<evidence type="ECO:0000313" key="2">
    <source>
        <dbReference type="EMBL" id="KAG9666680.1"/>
    </source>
</evidence>
<feature type="non-terminal residue" evidence="2">
    <location>
        <position position="132"/>
    </location>
</feature>